<keyword evidence="2" id="KW-0732">Signal</keyword>
<accession>A0ABW3VHI3</accession>
<reference evidence="4" key="1">
    <citation type="journal article" date="2019" name="Int. J. Syst. Evol. Microbiol.">
        <title>The Global Catalogue of Microorganisms (GCM) 10K type strain sequencing project: providing services to taxonomists for standard genome sequencing and annotation.</title>
        <authorList>
            <consortium name="The Broad Institute Genomics Platform"/>
            <consortium name="The Broad Institute Genome Sequencing Center for Infectious Disease"/>
            <person name="Wu L."/>
            <person name="Ma J."/>
        </authorList>
    </citation>
    <scope>NUCLEOTIDE SEQUENCE [LARGE SCALE GENOMIC DNA]</scope>
    <source>
        <strain evidence="4">CCUG 49018</strain>
    </source>
</reference>
<dbReference type="EMBL" id="JBHTMB010000132">
    <property type="protein sequence ID" value="MFD1234482.1"/>
    <property type="molecule type" value="Genomic_DNA"/>
</dbReference>
<feature type="compositionally biased region" description="Polar residues" evidence="1">
    <location>
        <begin position="46"/>
        <end position="62"/>
    </location>
</feature>
<protein>
    <submittedName>
        <fullName evidence="3">Uncharacterized protein</fullName>
    </submittedName>
</protein>
<comment type="caution">
    <text evidence="3">The sequence shown here is derived from an EMBL/GenBank/DDBJ whole genome shotgun (WGS) entry which is preliminary data.</text>
</comment>
<feature type="chain" id="PRO_5045615269" evidence="2">
    <location>
        <begin position="27"/>
        <end position="120"/>
    </location>
</feature>
<dbReference type="PROSITE" id="PS51257">
    <property type="entry name" value="PROKAR_LIPOPROTEIN"/>
    <property type="match status" value="1"/>
</dbReference>
<keyword evidence="4" id="KW-1185">Reference proteome</keyword>
<evidence type="ECO:0000313" key="4">
    <source>
        <dbReference type="Proteomes" id="UP001597182"/>
    </source>
</evidence>
<dbReference type="Proteomes" id="UP001597182">
    <property type="component" value="Unassembled WGS sequence"/>
</dbReference>
<evidence type="ECO:0000256" key="1">
    <source>
        <dbReference type="SAM" id="MobiDB-lite"/>
    </source>
</evidence>
<feature type="region of interest" description="Disordered" evidence="1">
    <location>
        <begin position="29"/>
        <end position="72"/>
    </location>
</feature>
<evidence type="ECO:0000256" key="2">
    <source>
        <dbReference type="SAM" id="SignalP"/>
    </source>
</evidence>
<organism evidence="3 4">
    <name type="scientific">Pseudonocardia benzenivorans</name>
    <dbReference type="NCBI Taxonomy" id="228005"/>
    <lineage>
        <taxon>Bacteria</taxon>
        <taxon>Bacillati</taxon>
        <taxon>Actinomycetota</taxon>
        <taxon>Actinomycetes</taxon>
        <taxon>Pseudonocardiales</taxon>
        <taxon>Pseudonocardiaceae</taxon>
        <taxon>Pseudonocardia</taxon>
    </lineage>
</organism>
<proteinExistence type="predicted"/>
<dbReference type="RefSeq" id="WP_013674557.1">
    <property type="nucleotide sequence ID" value="NZ_BAABKS010000005.1"/>
</dbReference>
<feature type="signal peptide" evidence="2">
    <location>
        <begin position="1"/>
        <end position="26"/>
    </location>
</feature>
<evidence type="ECO:0000313" key="3">
    <source>
        <dbReference type="EMBL" id="MFD1234482.1"/>
    </source>
</evidence>
<sequence length="120" mass="12198">MGTSSRPVRTVAAAALAAALTTGVLAGCAGGSRAGSDHPGADVAASSENARTSVNGASSQDLASALRGADVSDPEKWAQTLVEYRPYPPGDEGMQRIRQVLDQFRADPETVSKITGVVTA</sequence>
<gene>
    <name evidence="3" type="ORF">ACFQ34_14425</name>
</gene>
<name>A0ABW3VHI3_9PSEU</name>